<proteinExistence type="predicted"/>
<name>A0A5J5A0T4_9ASTE</name>
<sequence>MLASADSFPNNCSENRASWSINFKSADKDIDLARDPEIGGYNLNKDERSLLWIEGLNNSLLFSFLSSAQPFLFGDGRKPRFSPPYFHLRGPLLQLSPEGGATLKRVSKGENSSELVDKSVDLVAPIDSTSSFLGGKENNNLTILTGKQDFRRKKLSKTSRSKCANCSASWFCKHELFSEERKQYEFDDSLRKSKLVTMARENGLRMIVGLHILGLVANNGCQGCGLAA</sequence>
<accession>A0A5J5A0T4</accession>
<protein>
    <submittedName>
        <fullName evidence="1">Uncharacterized protein</fullName>
    </submittedName>
</protein>
<dbReference type="Proteomes" id="UP000325577">
    <property type="component" value="Linkage Group LG4"/>
</dbReference>
<reference evidence="1 2" key="1">
    <citation type="submission" date="2019-09" db="EMBL/GenBank/DDBJ databases">
        <title>A chromosome-level genome assembly of the Chinese tupelo Nyssa sinensis.</title>
        <authorList>
            <person name="Yang X."/>
            <person name="Kang M."/>
            <person name="Yang Y."/>
            <person name="Xiong H."/>
            <person name="Wang M."/>
            <person name="Zhang Z."/>
            <person name="Wang Z."/>
            <person name="Wu H."/>
            <person name="Ma T."/>
            <person name="Liu J."/>
            <person name="Xi Z."/>
        </authorList>
    </citation>
    <scope>NUCLEOTIDE SEQUENCE [LARGE SCALE GENOMIC DNA]</scope>
    <source>
        <strain evidence="1">J267</strain>
        <tissue evidence="1">Leaf</tissue>
    </source>
</reference>
<keyword evidence="2" id="KW-1185">Reference proteome</keyword>
<gene>
    <name evidence="1" type="ORF">F0562_009765</name>
</gene>
<dbReference type="EMBL" id="CM018047">
    <property type="protein sequence ID" value="KAA8523342.1"/>
    <property type="molecule type" value="Genomic_DNA"/>
</dbReference>
<organism evidence="1 2">
    <name type="scientific">Nyssa sinensis</name>
    <dbReference type="NCBI Taxonomy" id="561372"/>
    <lineage>
        <taxon>Eukaryota</taxon>
        <taxon>Viridiplantae</taxon>
        <taxon>Streptophyta</taxon>
        <taxon>Embryophyta</taxon>
        <taxon>Tracheophyta</taxon>
        <taxon>Spermatophyta</taxon>
        <taxon>Magnoliopsida</taxon>
        <taxon>eudicotyledons</taxon>
        <taxon>Gunneridae</taxon>
        <taxon>Pentapetalae</taxon>
        <taxon>asterids</taxon>
        <taxon>Cornales</taxon>
        <taxon>Nyssaceae</taxon>
        <taxon>Nyssa</taxon>
    </lineage>
</organism>
<evidence type="ECO:0000313" key="2">
    <source>
        <dbReference type="Proteomes" id="UP000325577"/>
    </source>
</evidence>
<dbReference type="AlphaFoldDB" id="A0A5J5A0T4"/>
<evidence type="ECO:0000313" key="1">
    <source>
        <dbReference type="EMBL" id="KAA8523342.1"/>
    </source>
</evidence>